<dbReference type="Gene3D" id="3.40.50.300">
    <property type="entry name" value="P-loop containing nucleotide triphosphate hydrolases"/>
    <property type="match status" value="1"/>
</dbReference>
<proteinExistence type="predicted"/>
<keyword evidence="2" id="KW-1185">Reference proteome</keyword>
<dbReference type="SUPFAM" id="SSF52540">
    <property type="entry name" value="P-loop containing nucleoside triphosphate hydrolases"/>
    <property type="match status" value="1"/>
</dbReference>
<reference evidence="1 2" key="1">
    <citation type="submission" date="2021-05" db="EMBL/GenBank/DDBJ databases">
        <title>Shewanella sp. JM162201.</title>
        <authorList>
            <person name="Xu S."/>
            <person name="Li A."/>
        </authorList>
    </citation>
    <scope>NUCLEOTIDE SEQUENCE [LARGE SCALE GENOMIC DNA]</scope>
    <source>
        <strain evidence="1 2">JM162201</strain>
    </source>
</reference>
<dbReference type="Pfam" id="PF13671">
    <property type="entry name" value="AAA_33"/>
    <property type="match status" value="1"/>
</dbReference>
<accession>A0ABS5V5A6</accession>
<evidence type="ECO:0000313" key="1">
    <source>
        <dbReference type="EMBL" id="MBT1445025.1"/>
    </source>
</evidence>
<dbReference type="PANTHER" id="PTHR13308:SF40">
    <property type="entry name" value="NEDD4-BINDING PROTEIN 2-LIKE 1"/>
    <property type="match status" value="1"/>
</dbReference>
<dbReference type="InterPro" id="IPR027417">
    <property type="entry name" value="P-loop_NTPase"/>
</dbReference>
<gene>
    <name evidence="1" type="ORF">KJI95_10860</name>
</gene>
<evidence type="ECO:0000313" key="2">
    <source>
        <dbReference type="Proteomes" id="UP001195903"/>
    </source>
</evidence>
<dbReference type="PANTHER" id="PTHR13308">
    <property type="entry name" value="NEDD4-BINDING PROTEIN 2-LIKE 1"/>
    <property type="match status" value="1"/>
</dbReference>
<comment type="caution">
    <text evidence="1">The sequence shown here is derived from an EMBL/GenBank/DDBJ whole genome shotgun (WGS) entry which is preliminary data.</text>
</comment>
<dbReference type="Proteomes" id="UP001195903">
    <property type="component" value="Unassembled WGS sequence"/>
</dbReference>
<protein>
    <submittedName>
        <fullName evidence="1">AAA family ATPase</fullName>
    </submittedName>
</protein>
<organism evidence="1 2">
    <name type="scientific">Shewanella jiangmenensis</name>
    <dbReference type="NCBI Taxonomy" id="2837387"/>
    <lineage>
        <taxon>Bacteria</taxon>
        <taxon>Pseudomonadati</taxon>
        <taxon>Pseudomonadota</taxon>
        <taxon>Gammaproteobacteria</taxon>
        <taxon>Alteromonadales</taxon>
        <taxon>Shewanellaceae</taxon>
        <taxon>Shewanella</taxon>
    </lineage>
</organism>
<sequence length="157" mass="17130">MQTLAAQYHPKARLAVILRGLPGSGKSHWVNALCEALPADGGTRLRRAGIFSTDNFFLHQGEYRFDGNKLAMNHQLNLAAFIEALGRGEPLVICDNTNLAHWEFVAYEAAATALGYATVRVLVGDPRSRAHQTLCAGRNQHGVSLAAITKMARSFEK</sequence>
<dbReference type="EMBL" id="JAHEPS010000003">
    <property type="protein sequence ID" value="MBT1445025.1"/>
    <property type="molecule type" value="Genomic_DNA"/>
</dbReference>
<dbReference type="InterPro" id="IPR026302">
    <property type="entry name" value="NEDD4-bd_p2"/>
</dbReference>
<name>A0ABS5V5A6_9GAMM</name>